<evidence type="ECO:0000313" key="3">
    <source>
        <dbReference type="Proteomes" id="UP000238916"/>
    </source>
</evidence>
<gene>
    <name evidence="2" type="ORF">SBF1_8330003</name>
</gene>
<dbReference type="Gene3D" id="1.20.200.10">
    <property type="entry name" value="Fumarase/aspartase (Central domain)"/>
    <property type="match status" value="1"/>
</dbReference>
<dbReference type="EMBL" id="OMOF01000816">
    <property type="protein sequence ID" value="SPF55459.1"/>
    <property type="molecule type" value="Genomic_DNA"/>
</dbReference>
<organism evidence="2 3">
    <name type="scientific">Candidatus Desulfosporosinus infrequens</name>
    <dbReference type="NCBI Taxonomy" id="2043169"/>
    <lineage>
        <taxon>Bacteria</taxon>
        <taxon>Bacillati</taxon>
        <taxon>Bacillota</taxon>
        <taxon>Clostridia</taxon>
        <taxon>Eubacteriales</taxon>
        <taxon>Desulfitobacteriaceae</taxon>
        <taxon>Desulfosporosinus</taxon>
    </lineage>
</organism>
<dbReference type="OrthoDB" id="9768878at2"/>
<accession>A0A2U3LUD8</accession>
<dbReference type="SUPFAM" id="SSF48557">
    <property type="entry name" value="L-aspartase-like"/>
    <property type="match status" value="1"/>
</dbReference>
<protein>
    <submittedName>
        <fullName evidence="2">Uncharacterized protein</fullName>
    </submittedName>
</protein>
<proteinExistence type="predicted"/>
<evidence type="ECO:0000313" key="2">
    <source>
        <dbReference type="EMBL" id="SPF55459.1"/>
    </source>
</evidence>
<dbReference type="Proteomes" id="UP000238916">
    <property type="component" value="Unassembled WGS sequence"/>
</dbReference>
<evidence type="ECO:0000256" key="1">
    <source>
        <dbReference type="ARBA" id="ARBA00023239"/>
    </source>
</evidence>
<sequence length="98" mass="11386">MRFHKDKKVLLRCQISVIQLLASGSLAWEEVLPWLENVALWHTHSSVERIVLPDSFCLVDDMLKKFTDIVDKLWVYTETMQANIDTIMDRVGVSIVKK</sequence>
<keyword evidence="1" id="KW-0456">Lyase</keyword>
<dbReference type="AlphaFoldDB" id="A0A2U3LUD8"/>
<dbReference type="InterPro" id="IPR008948">
    <property type="entry name" value="L-Aspartase-like"/>
</dbReference>
<name>A0A2U3LUD8_9FIRM</name>
<reference evidence="3" key="1">
    <citation type="submission" date="2018-02" db="EMBL/GenBank/DDBJ databases">
        <authorList>
            <person name="Hausmann B."/>
        </authorList>
    </citation>
    <scope>NUCLEOTIDE SEQUENCE [LARGE SCALE GENOMIC DNA]</scope>
    <source>
        <strain evidence="3">Peat soil MAG SbF1</strain>
    </source>
</reference>
<dbReference type="GO" id="GO:0016829">
    <property type="term" value="F:lyase activity"/>
    <property type="evidence" value="ECO:0007669"/>
    <property type="project" value="UniProtKB-KW"/>
</dbReference>